<feature type="domain" description="ABM" evidence="1">
    <location>
        <begin position="1"/>
        <end position="66"/>
    </location>
</feature>
<dbReference type="InterPro" id="IPR011008">
    <property type="entry name" value="Dimeric_a/b-barrel"/>
</dbReference>
<dbReference type="Proteomes" id="UP000663400">
    <property type="component" value="Chromosome"/>
</dbReference>
<dbReference type="RefSeq" id="WP_200604093.1">
    <property type="nucleotide sequence ID" value="NZ_CP071517.1"/>
</dbReference>
<evidence type="ECO:0000313" key="2">
    <source>
        <dbReference type="EMBL" id="QSX74843.1"/>
    </source>
</evidence>
<dbReference type="GO" id="GO:0004497">
    <property type="term" value="F:monooxygenase activity"/>
    <property type="evidence" value="ECO:0007669"/>
    <property type="project" value="UniProtKB-KW"/>
</dbReference>
<proteinExistence type="predicted"/>
<evidence type="ECO:0000313" key="3">
    <source>
        <dbReference type="Proteomes" id="UP000663400"/>
    </source>
</evidence>
<keyword evidence="2" id="KW-0503">Monooxygenase</keyword>
<dbReference type="Gene3D" id="3.30.70.100">
    <property type="match status" value="1"/>
</dbReference>
<gene>
    <name evidence="2" type="ORF">HIV01_017120</name>
</gene>
<dbReference type="SUPFAM" id="SSF54909">
    <property type="entry name" value="Dimeric alpha+beta barrel"/>
    <property type="match status" value="1"/>
</dbReference>
<keyword evidence="2" id="KW-0560">Oxidoreductase</keyword>
<keyword evidence="3" id="KW-1185">Reference proteome</keyword>
<organism evidence="2 3">
    <name type="scientific">Lysobacter arenosi</name>
    <dbReference type="NCBI Taxonomy" id="2795387"/>
    <lineage>
        <taxon>Bacteria</taxon>
        <taxon>Pseudomonadati</taxon>
        <taxon>Pseudomonadota</taxon>
        <taxon>Gammaproteobacteria</taxon>
        <taxon>Lysobacterales</taxon>
        <taxon>Lysobacteraceae</taxon>
        <taxon>Lysobacter</taxon>
    </lineage>
</organism>
<reference evidence="2 3" key="1">
    <citation type="submission" date="2021-02" db="EMBL/GenBank/DDBJ databases">
        <title>Lysobacter arenosi sp. nov., isolated from soil of gangwondo yeongwol, south Korea.</title>
        <authorList>
            <person name="Kim K.R."/>
            <person name="Kim K.H."/>
            <person name="Jeon C.O."/>
        </authorList>
    </citation>
    <scope>NUCLEOTIDE SEQUENCE [LARGE SCALE GENOMIC DNA]</scope>
    <source>
        <strain evidence="2 3">R7</strain>
    </source>
</reference>
<name>A0ABX7R9M9_9GAMM</name>
<dbReference type="EMBL" id="CP071517">
    <property type="protein sequence ID" value="QSX74843.1"/>
    <property type="molecule type" value="Genomic_DNA"/>
</dbReference>
<accession>A0ABX7R9M9</accession>
<protein>
    <submittedName>
        <fullName evidence="2">Antibiotic biosynthesis monooxygenase</fullName>
    </submittedName>
</protein>
<evidence type="ECO:0000259" key="1">
    <source>
        <dbReference type="Pfam" id="PF03992"/>
    </source>
</evidence>
<dbReference type="Pfam" id="PF03992">
    <property type="entry name" value="ABM"/>
    <property type="match status" value="1"/>
</dbReference>
<dbReference type="InterPro" id="IPR007138">
    <property type="entry name" value="ABM_dom"/>
</dbReference>
<sequence length="101" mass="11347">MFVTVWEYDVRAGAEAAFEALYGEQGPWVILFRDHAGYLGTQLLHGERQGHYLTLDRWRSAQDYTAMQLARDPRYIALDAQGDALTASERHLGTFTAPDAG</sequence>